<evidence type="ECO:0000256" key="1">
    <source>
        <dbReference type="SAM" id="Phobius"/>
    </source>
</evidence>
<dbReference type="Proteomes" id="UP000809273">
    <property type="component" value="Unassembled WGS sequence"/>
</dbReference>
<keyword evidence="1" id="KW-0812">Transmembrane</keyword>
<comment type="caution">
    <text evidence="2">The sequence shown here is derived from an EMBL/GenBank/DDBJ whole genome shotgun (WGS) entry which is preliminary data.</text>
</comment>
<evidence type="ECO:0000313" key="2">
    <source>
        <dbReference type="EMBL" id="MBN1574565.1"/>
    </source>
</evidence>
<proteinExistence type="predicted"/>
<keyword evidence="1" id="KW-0472">Membrane</keyword>
<name>A0A9D8PS59_9DELT</name>
<protein>
    <submittedName>
        <fullName evidence="2">Uncharacterized protein</fullName>
    </submittedName>
</protein>
<gene>
    <name evidence="2" type="ORF">JW984_15315</name>
</gene>
<reference evidence="2" key="2">
    <citation type="submission" date="2021-01" db="EMBL/GenBank/DDBJ databases">
        <authorList>
            <person name="Hahn C.R."/>
            <person name="Youssef N.H."/>
            <person name="Elshahed M."/>
        </authorList>
    </citation>
    <scope>NUCLEOTIDE SEQUENCE</scope>
    <source>
        <strain evidence="2">Zod_Metabat.24</strain>
    </source>
</reference>
<dbReference type="EMBL" id="JAFGIX010000082">
    <property type="protein sequence ID" value="MBN1574565.1"/>
    <property type="molecule type" value="Genomic_DNA"/>
</dbReference>
<organism evidence="2 3">
    <name type="scientific">Candidatus Zymogenus saltonus</name>
    <dbReference type="NCBI Taxonomy" id="2844893"/>
    <lineage>
        <taxon>Bacteria</taxon>
        <taxon>Deltaproteobacteria</taxon>
        <taxon>Candidatus Zymogenia</taxon>
        <taxon>Candidatus Zymogeniales</taxon>
        <taxon>Candidatus Zymogenaceae</taxon>
        <taxon>Candidatus Zymogenus</taxon>
    </lineage>
</organism>
<keyword evidence="1" id="KW-1133">Transmembrane helix</keyword>
<reference evidence="2" key="1">
    <citation type="journal article" date="2021" name="Environ. Microbiol.">
        <title>Genomic characterization of three novel Desulfobacterota classes expand the metabolic and phylogenetic diversity of the phylum.</title>
        <authorList>
            <person name="Murphy C.L."/>
            <person name="Biggerstaff J."/>
            <person name="Eichhorn A."/>
            <person name="Ewing E."/>
            <person name="Shahan R."/>
            <person name="Soriano D."/>
            <person name="Stewart S."/>
            <person name="VanMol K."/>
            <person name="Walker R."/>
            <person name="Walters P."/>
            <person name="Elshahed M.S."/>
            <person name="Youssef N.H."/>
        </authorList>
    </citation>
    <scope>NUCLEOTIDE SEQUENCE</scope>
    <source>
        <strain evidence="2">Zod_Metabat.24</strain>
    </source>
</reference>
<accession>A0A9D8PS59</accession>
<sequence>MAKLKRIGLIGWVILTGFLLLMVWVRGNKINRLENELLLEKVNEGQKQIIIEYIPTKIKEIAPDAPAKAELGDKLYGGK</sequence>
<feature type="transmembrane region" description="Helical" evidence="1">
    <location>
        <begin position="7"/>
        <end position="25"/>
    </location>
</feature>
<evidence type="ECO:0000313" key="3">
    <source>
        <dbReference type="Proteomes" id="UP000809273"/>
    </source>
</evidence>
<dbReference type="AlphaFoldDB" id="A0A9D8PS59"/>